<evidence type="ECO:0000256" key="2">
    <source>
        <dbReference type="RuleBase" id="RU362097"/>
    </source>
</evidence>
<evidence type="ECO:0000313" key="4">
    <source>
        <dbReference type="Proteomes" id="UP000325755"/>
    </source>
</evidence>
<protein>
    <submittedName>
        <fullName evidence="3">Efflux transporter outer membrane subunit</fullName>
    </submittedName>
</protein>
<dbReference type="Gene3D" id="1.20.1600.10">
    <property type="entry name" value="Outer membrane efflux proteins (OEP)"/>
    <property type="match status" value="1"/>
</dbReference>
<dbReference type="GO" id="GO:0009279">
    <property type="term" value="C:cell outer membrane"/>
    <property type="evidence" value="ECO:0007669"/>
    <property type="project" value="UniProtKB-SubCell"/>
</dbReference>
<dbReference type="OrthoDB" id="9770517at2"/>
<gene>
    <name evidence="3" type="ORF">F6R98_17970</name>
</gene>
<feature type="chain" id="PRO_5025093047" evidence="2">
    <location>
        <begin position="30"/>
        <end position="502"/>
    </location>
</feature>
<dbReference type="Gene3D" id="2.20.200.10">
    <property type="entry name" value="Outer membrane efflux proteins (OEP)"/>
    <property type="match status" value="1"/>
</dbReference>
<dbReference type="PANTHER" id="PTHR30203:SF25">
    <property type="entry name" value="OUTER MEMBRANE PROTEIN-RELATED"/>
    <property type="match status" value="1"/>
</dbReference>
<dbReference type="EMBL" id="CP044205">
    <property type="protein sequence ID" value="QFY45179.1"/>
    <property type="molecule type" value="Genomic_DNA"/>
</dbReference>
<sequence length="502" mass="54791">MVISGKASSVNTKLATLLLTALLSGCTVGPDYTPPTSQLPEHWIESAGFRKTPGSSSEWWKKFNDPTLNRLIREAILNNLDLKQTYTRIVEAREQRTVAIAAGLPIVSTKTSVSRRLNNAGQSGSGGLPGGYGFGGYTDILQLGFDVSWEIDLFGSIRRSVEAAQASLEAEVENSRDILITLLGDVARYYIEMRRDQRLLEVTRENLRLQSETARLTRISVEAGLSHTLEAAQADALVAQTQATLPQYETQRKQAMYQIELLLGKQPGALKNLLESEQPMPVTPEYIAASLPSELLRRRPDIRKAERELAQTNANVGVAVADMYPKFNIAAFLGLQNTQLTDITALGKSWSAAGTLTTPVFNWGKIQANITAKEAQHDQALLSYQSTVLGALKEVESNLVAYAQEKQRCASLAQAVASNRLALALSQERYRSGLTSFLNVLDSERTLFSAESDWVASQAQVSSDMIAIYKALGGGWETALADSGDIARSNDTVNPLMIAPLR</sequence>
<dbReference type="PROSITE" id="PS51257">
    <property type="entry name" value="PROKAR_LIPOPROTEIN"/>
    <property type="match status" value="1"/>
</dbReference>
<keyword evidence="2" id="KW-0732">Signal</keyword>
<evidence type="ECO:0000313" key="3">
    <source>
        <dbReference type="EMBL" id="QFY45179.1"/>
    </source>
</evidence>
<keyword evidence="2" id="KW-0812">Transmembrane</keyword>
<dbReference type="Proteomes" id="UP000325755">
    <property type="component" value="Chromosome"/>
</dbReference>
<dbReference type="KEGG" id="mmob:F6R98_17970"/>
<dbReference type="GO" id="GO:0015562">
    <property type="term" value="F:efflux transmembrane transporter activity"/>
    <property type="evidence" value="ECO:0007669"/>
    <property type="project" value="InterPro"/>
</dbReference>
<dbReference type="NCBIfam" id="TIGR01845">
    <property type="entry name" value="outer_NodT"/>
    <property type="match status" value="1"/>
</dbReference>
<dbReference type="InParanoid" id="A0A5Q0BNJ5"/>
<feature type="signal peptide" evidence="2">
    <location>
        <begin position="1"/>
        <end position="29"/>
    </location>
</feature>
<keyword evidence="2" id="KW-1134">Transmembrane beta strand</keyword>
<dbReference type="InterPro" id="IPR010131">
    <property type="entry name" value="MdtP/NodT-like"/>
</dbReference>
<dbReference type="PANTHER" id="PTHR30203">
    <property type="entry name" value="OUTER MEMBRANE CATION EFFLUX PROTEIN"/>
    <property type="match status" value="1"/>
</dbReference>
<keyword evidence="2" id="KW-0472">Membrane</keyword>
<dbReference type="FunCoup" id="A0A5Q0BNJ5">
    <property type="interactions" value="255"/>
</dbReference>
<dbReference type="InterPro" id="IPR003423">
    <property type="entry name" value="OMP_efflux"/>
</dbReference>
<reference evidence="3 4" key="1">
    <citation type="submission" date="2019-09" db="EMBL/GenBank/DDBJ databases">
        <title>Ecophysiology of the spiral-shaped methanotroph Methylospira mobilis as revealed by the complete genome sequence.</title>
        <authorList>
            <person name="Oshkin I.Y."/>
            <person name="Dedysh S.N."/>
            <person name="Miroshnikov K."/>
            <person name="Danilova O.V."/>
            <person name="Hakobyan A."/>
            <person name="Liesack W."/>
        </authorList>
    </citation>
    <scope>NUCLEOTIDE SEQUENCE [LARGE SCALE GENOMIC DNA]</scope>
    <source>
        <strain evidence="3 4">Shm1</strain>
    </source>
</reference>
<keyword evidence="2" id="KW-0564">Palmitate</keyword>
<evidence type="ECO:0000256" key="1">
    <source>
        <dbReference type="ARBA" id="ARBA00007613"/>
    </source>
</evidence>
<dbReference type="Pfam" id="PF02321">
    <property type="entry name" value="OEP"/>
    <property type="match status" value="2"/>
</dbReference>
<comment type="subcellular location">
    <subcellularLocation>
        <location evidence="2">Cell outer membrane</location>
        <topology evidence="2">Lipid-anchor</topology>
    </subcellularLocation>
</comment>
<organism evidence="3 4">
    <name type="scientific">Candidatus Methylospira mobilis</name>
    <dbReference type="NCBI Taxonomy" id="1808979"/>
    <lineage>
        <taxon>Bacteria</taxon>
        <taxon>Pseudomonadati</taxon>
        <taxon>Pseudomonadota</taxon>
        <taxon>Gammaproteobacteria</taxon>
        <taxon>Methylococcales</taxon>
        <taxon>Methylococcaceae</taxon>
        <taxon>Candidatus Methylospira</taxon>
    </lineage>
</organism>
<accession>A0A5Q0BNJ5</accession>
<comment type="similarity">
    <text evidence="1 2">Belongs to the outer membrane factor (OMF) (TC 1.B.17) family.</text>
</comment>
<dbReference type="SUPFAM" id="SSF56954">
    <property type="entry name" value="Outer membrane efflux proteins (OEP)"/>
    <property type="match status" value="1"/>
</dbReference>
<dbReference type="AlphaFoldDB" id="A0A5Q0BNJ5"/>
<name>A0A5Q0BNJ5_9GAMM</name>
<keyword evidence="2" id="KW-0449">Lipoprotein</keyword>
<keyword evidence="4" id="KW-1185">Reference proteome</keyword>
<proteinExistence type="inferred from homology"/>